<evidence type="ECO:0000313" key="2">
    <source>
        <dbReference type="EMBL" id="HHE04455.1"/>
    </source>
</evidence>
<feature type="domain" description="Transglutaminase-like" evidence="1">
    <location>
        <begin position="222"/>
        <end position="283"/>
    </location>
</feature>
<gene>
    <name evidence="2" type="ORF">ENL19_00155</name>
</gene>
<dbReference type="PANTHER" id="PTHR38339">
    <property type="entry name" value="TRANSGLUTAMINASE DOMAIN PROTEIN"/>
    <property type="match status" value="1"/>
</dbReference>
<organism evidence="2">
    <name type="scientific">candidate division WOR-3 bacterium</name>
    <dbReference type="NCBI Taxonomy" id="2052148"/>
    <lineage>
        <taxon>Bacteria</taxon>
        <taxon>Bacteria division WOR-3</taxon>
    </lineage>
</organism>
<dbReference type="InterPro" id="IPR002931">
    <property type="entry name" value="Transglutaminase-like"/>
</dbReference>
<evidence type="ECO:0000259" key="1">
    <source>
        <dbReference type="SMART" id="SM00460"/>
    </source>
</evidence>
<feature type="non-terminal residue" evidence="2">
    <location>
        <position position="1"/>
    </location>
</feature>
<comment type="caution">
    <text evidence="2">The sequence shown here is derived from an EMBL/GenBank/DDBJ whole genome shotgun (WGS) entry which is preliminary data.</text>
</comment>
<dbReference type="Gene3D" id="3.10.620.30">
    <property type="match status" value="1"/>
</dbReference>
<accession>A0A7C5HMP8</accession>
<dbReference type="Proteomes" id="UP000886110">
    <property type="component" value="Unassembled WGS sequence"/>
</dbReference>
<dbReference type="SMART" id="SM00460">
    <property type="entry name" value="TGc"/>
    <property type="match status" value="1"/>
</dbReference>
<dbReference type="Pfam" id="PF01841">
    <property type="entry name" value="Transglut_core"/>
    <property type="match status" value="1"/>
</dbReference>
<proteinExistence type="predicted"/>
<dbReference type="PANTHER" id="PTHR38339:SF1">
    <property type="entry name" value="TRANSGLUTAMINASE-LIKE DOMAIN-CONTAINING PROTEIN"/>
    <property type="match status" value="1"/>
</dbReference>
<dbReference type="EMBL" id="DRTB01000013">
    <property type="protein sequence ID" value="HHE04455.1"/>
    <property type="molecule type" value="Genomic_DNA"/>
</dbReference>
<sequence>EFKMWKKEGYIDKLIVDNREYFFSRFLDNLFFLNKELEKRRLRKNERAENARKMLNERILNIRKGKKGVYRITAGITITLQEKDSYRVWLPVPTENMQIKNIKILKTDPVSYTISLKSKQRTVHFEAEQKTFGVEFQYDISEVLYDIDPNKVEGVESLDEYLSEKMPHISFTPYLRNLTNRIVGEEKNPYLKAKDIYHWITDNVGYTYVPEYSLFDNISEYVARNLRGDCGMHALLFITMCRIAGVPAKWQSGWYVTPNYASPHDWAQVYIKPYGWIPVDASFGNVRKNNELKRDFYFGALDAFRMISNEDFQVQFDPPKRYMRSDPIDNQRGEVENKKENIYYDKFKCEISVKRFNRIA</sequence>
<dbReference type="AlphaFoldDB" id="A0A7C5HMP8"/>
<dbReference type="InterPro" id="IPR038765">
    <property type="entry name" value="Papain-like_cys_pep_sf"/>
</dbReference>
<name>A0A7C5HMP8_UNCW3</name>
<protein>
    <submittedName>
        <fullName evidence="2">Transglutaminase domain-containing protein</fullName>
    </submittedName>
</protein>
<reference evidence="2" key="1">
    <citation type="journal article" date="2020" name="mSystems">
        <title>Genome- and Community-Level Interaction Insights into Carbon Utilization and Element Cycling Functions of Hydrothermarchaeota in Hydrothermal Sediment.</title>
        <authorList>
            <person name="Zhou Z."/>
            <person name="Liu Y."/>
            <person name="Xu W."/>
            <person name="Pan J."/>
            <person name="Luo Z.H."/>
            <person name="Li M."/>
        </authorList>
    </citation>
    <scope>NUCLEOTIDE SEQUENCE [LARGE SCALE GENOMIC DNA]</scope>
    <source>
        <strain evidence="2">HyVt-74</strain>
    </source>
</reference>
<dbReference type="SUPFAM" id="SSF54001">
    <property type="entry name" value="Cysteine proteinases"/>
    <property type="match status" value="1"/>
</dbReference>